<gene>
    <name evidence="3" type="ORF">BU16DRAFT_530791</name>
</gene>
<dbReference type="Proteomes" id="UP000799750">
    <property type="component" value="Unassembled WGS sequence"/>
</dbReference>
<name>A0A6A6QDU1_9PEZI</name>
<keyword evidence="4" id="KW-1185">Reference proteome</keyword>
<evidence type="ECO:0000313" key="4">
    <source>
        <dbReference type="Proteomes" id="UP000799750"/>
    </source>
</evidence>
<feature type="region of interest" description="Disordered" evidence="1">
    <location>
        <begin position="565"/>
        <end position="584"/>
    </location>
</feature>
<evidence type="ECO:0000256" key="1">
    <source>
        <dbReference type="SAM" id="MobiDB-lite"/>
    </source>
</evidence>
<evidence type="ECO:0000313" key="3">
    <source>
        <dbReference type="EMBL" id="KAF2490269.1"/>
    </source>
</evidence>
<dbReference type="Pfam" id="PF26639">
    <property type="entry name" value="Het-6_barrel"/>
    <property type="match status" value="1"/>
</dbReference>
<dbReference type="Pfam" id="PF06985">
    <property type="entry name" value="HET"/>
    <property type="match status" value="1"/>
</dbReference>
<dbReference type="InterPro" id="IPR010730">
    <property type="entry name" value="HET"/>
</dbReference>
<dbReference type="PANTHER" id="PTHR24148">
    <property type="entry name" value="ANKYRIN REPEAT DOMAIN-CONTAINING PROTEIN 39 HOMOLOG-RELATED"/>
    <property type="match status" value="1"/>
</dbReference>
<proteinExistence type="predicted"/>
<dbReference type="InterPro" id="IPR052895">
    <property type="entry name" value="HetReg/Transcr_Mod"/>
</dbReference>
<evidence type="ECO:0000259" key="2">
    <source>
        <dbReference type="PROSITE" id="PS50020"/>
    </source>
</evidence>
<sequence>MTEVFWKRKVKAHFGSKSSTASGKEPYRYVRLDPETEEIRLIRLLPGKGKEPIRFELFHVPLRIPEERPTDRMSLKELRNTLPPGYKAFETVDNEYIFWSADTDSSSWVHPDSDLHPSRYAQLPEVPGLDFRPRYEALSYAWGSADDPKDAYVHYSSTYLSSGSECTFSARLQIRRDLASAMRHLRYPRKTRALWIDAVCINQEDEDERNEQVKSMASIYRLAERVVVWLGPQADRSRLAMKTLDYIGAQLEYTKDNILVPSPTAMELDWFDDDALPYGSNLWRDVEKLMKRQWFKRLWVWQEVHLANSHAVMQCGRDSIPWYRFRRAVNCIAAKADQPSAQLRSELRHLRHLTGFLPDLPLRLILSNMRGQMCSDPRDKVYGLLGLLGSDLAKIEPRYSDPVGVVYRDAFLAHCNHVQRLELLPYCDLKTALPDTPSWVPNWSADSWTSVNWGSLCSGVSRAHFTYTHPGVLELVGVHCATVEAVRGPLADEREEALEEIRNWAADIIKPGSSYVTGESLEDTFALTIRQNEMYERWPEYDDWPTAQEWKSLCKRRFVSPEKSAKGHDLASGERTKFDEKDESHMTEAVDSVGGHTFVTAERGYMGLGPRLAKSGDVICVLLGCDNPIFLRPSSHGQFLVVGTGYVHGLSDASVLLGPLPKHWRVQVTDAEFGENNYSLYNSSTNKHVTMSEDPRLGPLENGWEAIERDRVRGDPGVFEMYRNKITGEEMDSDPRMLPEALKARGVPLQTFQLI</sequence>
<reference evidence="3" key="1">
    <citation type="journal article" date="2020" name="Stud. Mycol.">
        <title>101 Dothideomycetes genomes: a test case for predicting lifestyles and emergence of pathogens.</title>
        <authorList>
            <person name="Haridas S."/>
            <person name="Albert R."/>
            <person name="Binder M."/>
            <person name="Bloem J."/>
            <person name="Labutti K."/>
            <person name="Salamov A."/>
            <person name="Andreopoulos B."/>
            <person name="Baker S."/>
            <person name="Barry K."/>
            <person name="Bills G."/>
            <person name="Bluhm B."/>
            <person name="Cannon C."/>
            <person name="Castanera R."/>
            <person name="Culley D."/>
            <person name="Daum C."/>
            <person name="Ezra D."/>
            <person name="Gonzalez J."/>
            <person name="Henrissat B."/>
            <person name="Kuo A."/>
            <person name="Liang C."/>
            <person name="Lipzen A."/>
            <person name="Lutzoni F."/>
            <person name="Magnuson J."/>
            <person name="Mondo S."/>
            <person name="Nolan M."/>
            <person name="Ohm R."/>
            <person name="Pangilinan J."/>
            <person name="Park H.-J."/>
            <person name="Ramirez L."/>
            <person name="Alfaro M."/>
            <person name="Sun H."/>
            <person name="Tritt A."/>
            <person name="Yoshinaga Y."/>
            <person name="Zwiers L.-H."/>
            <person name="Turgeon B."/>
            <person name="Goodwin S."/>
            <person name="Spatafora J."/>
            <person name="Crous P."/>
            <person name="Grigoriev I."/>
        </authorList>
    </citation>
    <scope>NUCLEOTIDE SEQUENCE</scope>
    <source>
        <strain evidence="3">CBS 269.34</strain>
    </source>
</reference>
<dbReference type="PROSITE" id="PS50020">
    <property type="entry name" value="WW_DOMAIN_2"/>
    <property type="match status" value="1"/>
</dbReference>
<dbReference type="AlphaFoldDB" id="A0A6A6QDU1"/>
<accession>A0A6A6QDU1</accession>
<dbReference type="EMBL" id="MU004197">
    <property type="protein sequence ID" value="KAF2490269.1"/>
    <property type="molecule type" value="Genomic_DNA"/>
</dbReference>
<dbReference type="PANTHER" id="PTHR24148:SF64">
    <property type="entry name" value="HETEROKARYON INCOMPATIBILITY DOMAIN-CONTAINING PROTEIN"/>
    <property type="match status" value="1"/>
</dbReference>
<protein>
    <submittedName>
        <fullName evidence="3">HET-domain-containing protein</fullName>
    </submittedName>
</protein>
<organism evidence="3 4">
    <name type="scientific">Lophium mytilinum</name>
    <dbReference type="NCBI Taxonomy" id="390894"/>
    <lineage>
        <taxon>Eukaryota</taxon>
        <taxon>Fungi</taxon>
        <taxon>Dikarya</taxon>
        <taxon>Ascomycota</taxon>
        <taxon>Pezizomycotina</taxon>
        <taxon>Dothideomycetes</taxon>
        <taxon>Pleosporomycetidae</taxon>
        <taxon>Mytilinidiales</taxon>
        <taxon>Mytilinidiaceae</taxon>
        <taxon>Lophium</taxon>
    </lineage>
</organism>
<dbReference type="OrthoDB" id="4850726at2759"/>
<dbReference type="InterPro" id="IPR001202">
    <property type="entry name" value="WW_dom"/>
</dbReference>
<feature type="domain" description="WW" evidence="2">
    <location>
        <begin position="80"/>
        <end position="113"/>
    </location>
</feature>